<protein>
    <submittedName>
        <fullName evidence="2">Uncharacterized protein</fullName>
    </submittedName>
</protein>
<evidence type="ECO:0000256" key="1">
    <source>
        <dbReference type="SAM" id="MobiDB-lite"/>
    </source>
</evidence>
<reference evidence="2" key="1">
    <citation type="submission" date="2018-05" db="EMBL/GenBank/DDBJ databases">
        <title>Draft genome of Mucuna pruriens seed.</title>
        <authorList>
            <person name="Nnadi N.E."/>
            <person name="Vos R."/>
            <person name="Hasami M.H."/>
            <person name="Devisetty U.K."/>
            <person name="Aguiy J.C."/>
        </authorList>
    </citation>
    <scope>NUCLEOTIDE SEQUENCE [LARGE SCALE GENOMIC DNA]</scope>
    <source>
        <strain evidence="2">JCA_2017</strain>
    </source>
</reference>
<evidence type="ECO:0000313" key="3">
    <source>
        <dbReference type="Proteomes" id="UP000257109"/>
    </source>
</evidence>
<proteinExistence type="predicted"/>
<feature type="region of interest" description="Disordered" evidence="1">
    <location>
        <begin position="100"/>
        <end position="122"/>
    </location>
</feature>
<sequence length="122" mass="13781">MADTSVAKRCYEDRPGVNVLDFDLDPRYFSTEERPHLVGDLKEVQIGPSDTQKTKINKALDHEEEDPLVQTLRRNVDVFAWSAKDMPGIDPNFMCHRVSINPNSKPVAQKKKETRGGKASGR</sequence>
<accession>A0A371EUL1</accession>
<dbReference type="EMBL" id="QJKJ01011977">
    <property type="protein sequence ID" value="RDX69755.1"/>
    <property type="molecule type" value="Genomic_DNA"/>
</dbReference>
<name>A0A371EUL1_MUCPR</name>
<dbReference type="OrthoDB" id="2919534at2759"/>
<gene>
    <name evidence="2" type="ORF">CR513_51086</name>
</gene>
<dbReference type="AlphaFoldDB" id="A0A371EUL1"/>
<organism evidence="2 3">
    <name type="scientific">Mucuna pruriens</name>
    <name type="common">Velvet bean</name>
    <name type="synonym">Dolichos pruriens</name>
    <dbReference type="NCBI Taxonomy" id="157652"/>
    <lineage>
        <taxon>Eukaryota</taxon>
        <taxon>Viridiplantae</taxon>
        <taxon>Streptophyta</taxon>
        <taxon>Embryophyta</taxon>
        <taxon>Tracheophyta</taxon>
        <taxon>Spermatophyta</taxon>
        <taxon>Magnoliopsida</taxon>
        <taxon>eudicotyledons</taxon>
        <taxon>Gunneridae</taxon>
        <taxon>Pentapetalae</taxon>
        <taxon>rosids</taxon>
        <taxon>fabids</taxon>
        <taxon>Fabales</taxon>
        <taxon>Fabaceae</taxon>
        <taxon>Papilionoideae</taxon>
        <taxon>50 kb inversion clade</taxon>
        <taxon>NPAAA clade</taxon>
        <taxon>indigoferoid/millettioid clade</taxon>
        <taxon>Phaseoleae</taxon>
        <taxon>Mucuna</taxon>
    </lineage>
</organism>
<keyword evidence="3" id="KW-1185">Reference proteome</keyword>
<evidence type="ECO:0000313" key="2">
    <source>
        <dbReference type="EMBL" id="RDX69755.1"/>
    </source>
</evidence>
<feature type="non-terminal residue" evidence="2">
    <location>
        <position position="1"/>
    </location>
</feature>
<comment type="caution">
    <text evidence="2">The sequence shown here is derived from an EMBL/GenBank/DDBJ whole genome shotgun (WGS) entry which is preliminary data.</text>
</comment>
<dbReference type="Proteomes" id="UP000257109">
    <property type="component" value="Unassembled WGS sequence"/>
</dbReference>